<keyword evidence="2" id="KW-1185">Reference proteome</keyword>
<dbReference type="EMBL" id="WTVP01000105">
    <property type="protein sequence ID" value="NMG17714.1"/>
    <property type="molecule type" value="Genomic_DNA"/>
</dbReference>
<name>A0ABX1P065_9RHOO</name>
<dbReference type="InterPro" id="IPR013321">
    <property type="entry name" value="Arc_rbn_hlx_hlx"/>
</dbReference>
<sequence>MAITTRLKSQANPVQPPPDAAVDAFISGAPDAAPKLRGVKKGNRQQISLTIAPALLMKLDKLAEAHGLTRSAAISMAIHRAIEAELSGGA</sequence>
<dbReference type="Proteomes" id="UP000633943">
    <property type="component" value="Unassembled WGS sequence"/>
</dbReference>
<organism evidence="1 2">
    <name type="scientific">Aromatoleum bremense</name>
    <dbReference type="NCBI Taxonomy" id="76115"/>
    <lineage>
        <taxon>Bacteria</taxon>
        <taxon>Pseudomonadati</taxon>
        <taxon>Pseudomonadota</taxon>
        <taxon>Betaproteobacteria</taxon>
        <taxon>Rhodocyclales</taxon>
        <taxon>Rhodocyclaceae</taxon>
        <taxon>Aromatoleum</taxon>
    </lineage>
</organism>
<accession>A0ABX1P065</accession>
<protein>
    <submittedName>
        <fullName evidence="1">CopG family transcriptional regulator</fullName>
    </submittedName>
</protein>
<gene>
    <name evidence="1" type="ORF">GPA24_19705</name>
</gene>
<dbReference type="Gene3D" id="1.10.1220.10">
    <property type="entry name" value="Met repressor-like"/>
    <property type="match status" value="1"/>
</dbReference>
<comment type="caution">
    <text evidence="1">The sequence shown here is derived from an EMBL/GenBank/DDBJ whole genome shotgun (WGS) entry which is preliminary data.</text>
</comment>
<dbReference type="RefSeq" id="WP_169204206.1">
    <property type="nucleotide sequence ID" value="NZ_WTVP01000105.1"/>
</dbReference>
<evidence type="ECO:0000313" key="2">
    <source>
        <dbReference type="Proteomes" id="UP000633943"/>
    </source>
</evidence>
<reference evidence="1 2" key="1">
    <citation type="submission" date="2019-12" db="EMBL/GenBank/DDBJ databases">
        <title>Comparative genomics gives insights into the taxonomy of the Azoarcus-Aromatoleum group and reveals separate origins of nif in the plant-associated Azoarcus and non-plant-associated Aromatoleum sub-groups.</title>
        <authorList>
            <person name="Lafos M."/>
            <person name="Maluk M."/>
            <person name="Batista M."/>
            <person name="Junghare M."/>
            <person name="Carmona M."/>
            <person name="Faoro H."/>
            <person name="Cruz L.M."/>
            <person name="Battistoni F."/>
            <person name="De Souza E."/>
            <person name="Pedrosa F."/>
            <person name="Chen W.-M."/>
            <person name="Poole P.S."/>
            <person name="Dixon R.A."/>
            <person name="James E.K."/>
        </authorList>
    </citation>
    <scope>NUCLEOTIDE SEQUENCE [LARGE SCALE GENOMIC DNA]</scope>
    <source>
        <strain evidence="1 2">PbN1</strain>
    </source>
</reference>
<evidence type="ECO:0000313" key="1">
    <source>
        <dbReference type="EMBL" id="NMG17714.1"/>
    </source>
</evidence>
<proteinExistence type="predicted"/>